<comment type="caution">
    <text evidence="1">The sequence shown here is derived from an EMBL/GenBank/DDBJ whole genome shotgun (WGS) entry which is preliminary data.</text>
</comment>
<sequence length="141" mass="16862">MKRIHKITIALSTSFAIVGTGYGIYILTNKQKQNNTLLENEILKPKQQKPILNELSIKRTDPFPILDASYFSKFVKENKYGEYFLDKKIIDEILKDIIRRFRNHKGKLDVDYEQIKDNEIILYFKYTLENDIRFKKYHIKV</sequence>
<gene>
    <name evidence="1" type="ORF">BCF59_0450</name>
</gene>
<evidence type="ECO:0000313" key="1">
    <source>
        <dbReference type="EMBL" id="TDV24478.1"/>
    </source>
</evidence>
<protein>
    <submittedName>
        <fullName evidence="1">Uncharacterized protein</fullName>
    </submittedName>
</protein>
<accession>A0A4R7UDC1</accession>
<name>A0A4R7UDC1_9BACT</name>
<dbReference type="AlphaFoldDB" id="A0A4R7UDC1"/>
<evidence type="ECO:0000313" key="2">
    <source>
        <dbReference type="Proteomes" id="UP000295757"/>
    </source>
</evidence>
<organism evidence="1 2">
    <name type="scientific">Mycoplasmopsis mustelae</name>
    <dbReference type="NCBI Taxonomy" id="171289"/>
    <lineage>
        <taxon>Bacteria</taxon>
        <taxon>Bacillati</taxon>
        <taxon>Mycoplasmatota</taxon>
        <taxon>Mycoplasmoidales</taxon>
        <taxon>Metamycoplasmataceae</taxon>
        <taxon>Mycoplasmopsis</taxon>
    </lineage>
</organism>
<dbReference type="Proteomes" id="UP000295757">
    <property type="component" value="Unassembled WGS sequence"/>
</dbReference>
<keyword evidence="2" id="KW-1185">Reference proteome</keyword>
<dbReference type="NCBIfam" id="NF045957">
    <property type="entry name" value="MHO_1590_dom"/>
    <property type="match status" value="1"/>
</dbReference>
<dbReference type="RefSeq" id="WP_134110806.1">
    <property type="nucleotide sequence ID" value="NZ_SOCN01000001.1"/>
</dbReference>
<reference evidence="1 2" key="1">
    <citation type="submission" date="2019-03" db="EMBL/GenBank/DDBJ databases">
        <title>Genomic Encyclopedia of Archaeal and Bacterial Type Strains, Phase II (KMG-II): from individual species to whole genera.</title>
        <authorList>
            <person name="Goeker M."/>
        </authorList>
    </citation>
    <scope>NUCLEOTIDE SEQUENCE [LARGE SCALE GENOMIC DNA]</scope>
    <source>
        <strain evidence="1 2">ATCC 35214</strain>
    </source>
</reference>
<proteinExistence type="predicted"/>
<dbReference type="EMBL" id="SOCN01000001">
    <property type="protein sequence ID" value="TDV24478.1"/>
    <property type="molecule type" value="Genomic_DNA"/>
</dbReference>